<sequence length="175" mass="18221">MPDGHSEPSDQALLCLAQQLGDVLRINGLLLATAESCTGGWIGQAVTAVPGSSGWYDRGFITYSNLAKQQMLTVQSVTLKTFGAVSEQTAREMAQGALKMSAAQVAVAVTGIAGPDGGSVAKPVGTVCFGWIVKDRLLNSATCLCKGDRETIRRQAVATGLQGTLDLLQSHSQLA</sequence>
<keyword evidence="3" id="KW-1185">Reference proteome</keyword>
<feature type="domain" description="CinA C-terminal" evidence="1">
    <location>
        <begin position="16"/>
        <end position="165"/>
    </location>
</feature>
<dbReference type="Proteomes" id="UP000198640">
    <property type="component" value="Unassembled WGS sequence"/>
</dbReference>
<dbReference type="AlphaFoldDB" id="A0A1H3C2B6"/>
<dbReference type="InterPro" id="IPR008136">
    <property type="entry name" value="CinA_C"/>
</dbReference>
<evidence type="ECO:0000313" key="2">
    <source>
        <dbReference type="EMBL" id="SDX48312.1"/>
    </source>
</evidence>
<proteinExistence type="predicted"/>
<dbReference type="Pfam" id="PF02464">
    <property type="entry name" value="CinA"/>
    <property type="match status" value="1"/>
</dbReference>
<evidence type="ECO:0000313" key="3">
    <source>
        <dbReference type="Proteomes" id="UP000198640"/>
    </source>
</evidence>
<gene>
    <name evidence="2" type="ORF">SAMN05421881_100238</name>
</gene>
<dbReference type="OrthoDB" id="9801454at2"/>
<name>A0A1H3C2B6_9PROT</name>
<dbReference type="STRING" id="44576.SAMN05421881_100238"/>
<dbReference type="InterPro" id="IPR036653">
    <property type="entry name" value="CinA-like_C"/>
</dbReference>
<evidence type="ECO:0000259" key="1">
    <source>
        <dbReference type="Pfam" id="PF02464"/>
    </source>
</evidence>
<dbReference type="NCBIfam" id="TIGR00199">
    <property type="entry name" value="PncC_domain"/>
    <property type="match status" value="1"/>
</dbReference>
<dbReference type="SUPFAM" id="SSF142433">
    <property type="entry name" value="CinA-like"/>
    <property type="match status" value="1"/>
</dbReference>
<accession>A0A1H3C2B6</accession>
<dbReference type="RefSeq" id="WP_090411097.1">
    <property type="nucleotide sequence ID" value="NZ_FNOY01000002.1"/>
</dbReference>
<protein>
    <submittedName>
        <fullName evidence="2">Nicotinamide-nucleotide amidase</fullName>
    </submittedName>
</protein>
<reference evidence="2 3" key="1">
    <citation type="submission" date="2016-10" db="EMBL/GenBank/DDBJ databases">
        <authorList>
            <person name="de Groot N.N."/>
        </authorList>
    </citation>
    <scope>NUCLEOTIDE SEQUENCE [LARGE SCALE GENOMIC DNA]</scope>
    <source>
        <strain evidence="2 3">Nm1</strain>
    </source>
</reference>
<dbReference type="Gene3D" id="3.90.950.20">
    <property type="entry name" value="CinA-like"/>
    <property type="match status" value="1"/>
</dbReference>
<organism evidence="2 3">
    <name type="scientific">Nitrosomonas halophila</name>
    <dbReference type="NCBI Taxonomy" id="44576"/>
    <lineage>
        <taxon>Bacteria</taxon>
        <taxon>Pseudomonadati</taxon>
        <taxon>Pseudomonadota</taxon>
        <taxon>Betaproteobacteria</taxon>
        <taxon>Nitrosomonadales</taxon>
        <taxon>Nitrosomonadaceae</taxon>
        <taxon>Nitrosomonas</taxon>
    </lineage>
</organism>
<dbReference type="EMBL" id="FNOY01000002">
    <property type="protein sequence ID" value="SDX48312.1"/>
    <property type="molecule type" value="Genomic_DNA"/>
</dbReference>